<gene>
    <name evidence="4" type="ORF">HA039_20680</name>
</gene>
<name>A0A6G9H1L3_9ACTN</name>
<evidence type="ECO:0000256" key="1">
    <source>
        <dbReference type="ARBA" id="ARBA00010990"/>
    </source>
</evidence>
<evidence type="ECO:0000313" key="5">
    <source>
        <dbReference type="Proteomes" id="UP000501179"/>
    </source>
</evidence>
<evidence type="ECO:0000256" key="2">
    <source>
        <dbReference type="ARBA" id="ARBA00022679"/>
    </source>
</evidence>
<dbReference type="AlphaFoldDB" id="A0A6G9H1L3"/>
<dbReference type="SUPFAM" id="SSF56214">
    <property type="entry name" value="4'-phosphopantetheinyl transferase"/>
    <property type="match status" value="2"/>
</dbReference>
<protein>
    <submittedName>
        <fullName evidence="4">4-phosphopantetheinyl transferase family protein</fullName>
    </submittedName>
</protein>
<comment type="similarity">
    <text evidence="1">Belongs to the P-Pant transferase superfamily. Gsp/Sfp/HetI/AcpT family.</text>
</comment>
<dbReference type="InterPro" id="IPR037143">
    <property type="entry name" value="4-PPantetheinyl_Trfase_dom_sf"/>
</dbReference>
<evidence type="ECO:0000313" key="4">
    <source>
        <dbReference type="EMBL" id="QIQ04395.1"/>
    </source>
</evidence>
<reference evidence="4 5" key="1">
    <citation type="submission" date="2020-03" db="EMBL/GenBank/DDBJ databases">
        <title>A novel species.</title>
        <authorList>
            <person name="Gao J."/>
        </authorList>
    </citation>
    <scope>NUCLEOTIDE SEQUENCE [LARGE SCALE GENOMIC DNA]</scope>
    <source>
        <strain evidence="4 5">QMT-12</strain>
    </source>
</reference>
<proteinExistence type="inferred from homology"/>
<dbReference type="InterPro" id="IPR050559">
    <property type="entry name" value="P-Pant_transferase_sf"/>
</dbReference>
<dbReference type="PANTHER" id="PTHR12215">
    <property type="entry name" value="PHOSPHOPANTETHEINE TRANSFERASE"/>
    <property type="match status" value="1"/>
</dbReference>
<dbReference type="RefSeq" id="WP_167032148.1">
    <property type="nucleotide sequence ID" value="NZ_CP050177.1"/>
</dbReference>
<sequence>MTPRGSTTIGATLDATISEVYVPDTALAAVERLRTLGEVHVWWWPLGDRTDPADHAVLDAVERGRARRFHAEADAAAFTATRAGARRAIAGLLGITPGEVGLGRRICPGCGDPEHGPPSVVRPPVPLAVSLSRTAGIGALAVRAGDWVGVDVEALRPVDDNLADVVLTPSERAYVMGRPRGPERDAAFHRTWTRKEAVVKAVGLGLLGMELHALDVRPADPGPVEVVHTYRSETTRWEVRDLAVPGPWSASLARPLGSALGEVRLHAPAGAGD</sequence>
<dbReference type="GO" id="GO:0005829">
    <property type="term" value="C:cytosol"/>
    <property type="evidence" value="ECO:0007669"/>
    <property type="project" value="TreeGrafter"/>
</dbReference>
<dbReference type="GO" id="GO:0000287">
    <property type="term" value="F:magnesium ion binding"/>
    <property type="evidence" value="ECO:0007669"/>
    <property type="project" value="InterPro"/>
</dbReference>
<dbReference type="GO" id="GO:0008897">
    <property type="term" value="F:holo-[acyl-carrier-protein] synthase activity"/>
    <property type="evidence" value="ECO:0007669"/>
    <property type="project" value="InterPro"/>
</dbReference>
<organism evidence="4 5">
    <name type="scientific">Streptomyces liangshanensis</name>
    <dbReference type="NCBI Taxonomy" id="2717324"/>
    <lineage>
        <taxon>Bacteria</taxon>
        <taxon>Bacillati</taxon>
        <taxon>Actinomycetota</taxon>
        <taxon>Actinomycetes</taxon>
        <taxon>Kitasatosporales</taxon>
        <taxon>Streptomycetaceae</taxon>
        <taxon>Streptomyces</taxon>
    </lineage>
</organism>
<dbReference type="PANTHER" id="PTHR12215:SF10">
    <property type="entry name" value="L-AMINOADIPATE-SEMIALDEHYDE DEHYDROGENASE-PHOSPHOPANTETHEINYL TRANSFERASE"/>
    <property type="match status" value="1"/>
</dbReference>
<dbReference type="EMBL" id="CP050177">
    <property type="protein sequence ID" value="QIQ04395.1"/>
    <property type="molecule type" value="Genomic_DNA"/>
</dbReference>
<evidence type="ECO:0000259" key="3">
    <source>
        <dbReference type="Pfam" id="PF01648"/>
    </source>
</evidence>
<dbReference type="Proteomes" id="UP000501179">
    <property type="component" value="Chromosome"/>
</dbReference>
<keyword evidence="2 4" id="KW-0808">Transferase</keyword>
<dbReference type="InterPro" id="IPR008278">
    <property type="entry name" value="4-PPantetheinyl_Trfase_dom"/>
</dbReference>
<accession>A0A6G9H1L3</accession>
<dbReference type="KEGG" id="slia:HA039_20680"/>
<dbReference type="GO" id="GO:0019878">
    <property type="term" value="P:lysine biosynthetic process via aminoadipic acid"/>
    <property type="evidence" value="ECO:0007669"/>
    <property type="project" value="TreeGrafter"/>
</dbReference>
<dbReference type="Pfam" id="PF01648">
    <property type="entry name" value="ACPS"/>
    <property type="match status" value="1"/>
</dbReference>
<feature type="domain" description="4'-phosphopantetheinyl transferase" evidence="3">
    <location>
        <begin position="148"/>
        <end position="242"/>
    </location>
</feature>
<keyword evidence="5" id="KW-1185">Reference proteome</keyword>
<dbReference type="Gene3D" id="3.90.470.20">
    <property type="entry name" value="4'-phosphopantetheinyl transferase domain"/>
    <property type="match status" value="1"/>
</dbReference>